<dbReference type="EMBL" id="KB096324">
    <property type="protein sequence ID" value="ESO06422.1"/>
    <property type="molecule type" value="Genomic_DNA"/>
</dbReference>
<dbReference type="OrthoDB" id="2019384at2759"/>
<evidence type="ECO:0000313" key="5">
    <source>
        <dbReference type="Proteomes" id="UP000015101"/>
    </source>
</evidence>
<reference evidence="4" key="3">
    <citation type="submission" date="2015-06" db="UniProtKB">
        <authorList>
            <consortium name="EnsemblMetazoa"/>
        </authorList>
    </citation>
    <scope>IDENTIFICATION</scope>
</reference>
<dbReference type="EMBL" id="AMQM01000631">
    <property type="status" value="NOT_ANNOTATED_CDS"/>
    <property type="molecule type" value="Genomic_DNA"/>
</dbReference>
<dbReference type="PROSITE" id="PS50068">
    <property type="entry name" value="LDLRA_2"/>
    <property type="match status" value="1"/>
</dbReference>
<accession>T1EQG6</accession>
<dbReference type="HOGENOM" id="CLU_1152826_0_0_1"/>
<dbReference type="InterPro" id="IPR002172">
    <property type="entry name" value="LDrepeatLR_classA_rpt"/>
</dbReference>
<keyword evidence="1" id="KW-1015">Disulfide bond</keyword>
<dbReference type="RefSeq" id="XP_009015790.1">
    <property type="nucleotide sequence ID" value="XM_009017542.1"/>
</dbReference>
<name>T1EQG6_HELRO</name>
<sequence>MEFYLGKNYSFLRINSTRSWVPLSFIRMLNAGVCCKKHKNKESEWDIFHPTPTHWCQLNSLTKNGGDLFYCRVNELAKLFCFLSLNVDVIPSFEIFDNCSKITATSIRDSSSIFETHQPHQRPNRWLSCIDLTRGSSCIPPAWLCDGIKDCPDGQDESHATCLHVNPCIIATCEESYSCLSHSSDNILSVAFALCYKYVGERDQTLVYQPQLQPLKKLTDIIHKRVICSLLNFYFMLKFRI</sequence>
<dbReference type="SUPFAM" id="SSF57424">
    <property type="entry name" value="LDL receptor-like module"/>
    <property type="match status" value="1"/>
</dbReference>
<evidence type="ECO:0000313" key="3">
    <source>
        <dbReference type="EMBL" id="ESO06422.1"/>
    </source>
</evidence>
<dbReference type="EnsemblMetazoa" id="HelroT160593">
    <property type="protein sequence ID" value="HelroP160593"/>
    <property type="gene ID" value="HelroG160593"/>
</dbReference>
<gene>
    <name evidence="4" type="primary">20198816</name>
    <name evidence="3" type="ORF">HELRODRAFT_160593</name>
</gene>
<reference evidence="5" key="1">
    <citation type="submission" date="2012-12" db="EMBL/GenBank/DDBJ databases">
        <authorList>
            <person name="Hellsten U."/>
            <person name="Grimwood J."/>
            <person name="Chapman J.A."/>
            <person name="Shapiro H."/>
            <person name="Aerts A."/>
            <person name="Otillar R.P."/>
            <person name="Terry A.Y."/>
            <person name="Boore J.L."/>
            <person name="Simakov O."/>
            <person name="Marletaz F."/>
            <person name="Cho S.-J."/>
            <person name="Edsinger-Gonzales E."/>
            <person name="Havlak P."/>
            <person name="Kuo D.-H."/>
            <person name="Larsson T."/>
            <person name="Lv J."/>
            <person name="Arendt D."/>
            <person name="Savage R."/>
            <person name="Osoegawa K."/>
            <person name="de Jong P."/>
            <person name="Lindberg D.R."/>
            <person name="Seaver E.C."/>
            <person name="Weisblat D.A."/>
            <person name="Putnam N.H."/>
            <person name="Grigoriev I.V."/>
            <person name="Rokhsar D.S."/>
        </authorList>
    </citation>
    <scope>NUCLEOTIDE SEQUENCE</scope>
</reference>
<dbReference type="CDD" id="cd00112">
    <property type="entry name" value="LDLa"/>
    <property type="match status" value="1"/>
</dbReference>
<evidence type="ECO:0000313" key="4">
    <source>
        <dbReference type="EnsemblMetazoa" id="HelroP160593"/>
    </source>
</evidence>
<dbReference type="GeneID" id="20198816"/>
<dbReference type="Proteomes" id="UP000015101">
    <property type="component" value="Unassembled WGS sequence"/>
</dbReference>
<dbReference type="CTD" id="20198816"/>
<dbReference type="Pfam" id="PF00057">
    <property type="entry name" value="Ldl_recept_a"/>
    <property type="match status" value="1"/>
</dbReference>
<proteinExistence type="predicted"/>
<comment type="caution">
    <text evidence="2">Lacks conserved residue(s) required for the propagation of feature annotation.</text>
</comment>
<dbReference type="Gene3D" id="4.10.400.10">
    <property type="entry name" value="Low-density Lipoprotein Receptor"/>
    <property type="match status" value="1"/>
</dbReference>
<evidence type="ECO:0000256" key="1">
    <source>
        <dbReference type="ARBA" id="ARBA00023157"/>
    </source>
</evidence>
<dbReference type="InParanoid" id="T1EQG6"/>
<protein>
    <submittedName>
        <fullName evidence="3 4">Uncharacterized protein</fullName>
    </submittedName>
</protein>
<dbReference type="KEGG" id="hro:HELRODRAFT_160593"/>
<keyword evidence="5" id="KW-1185">Reference proteome</keyword>
<organism evidence="4 5">
    <name type="scientific">Helobdella robusta</name>
    <name type="common">Californian leech</name>
    <dbReference type="NCBI Taxonomy" id="6412"/>
    <lineage>
        <taxon>Eukaryota</taxon>
        <taxon>Metazoa</taxon>
        <taxon>Spiralia</taxon>
        <taxon>Lophotrochozoa</taxon>
        <taxon>Annelida</taxon>
        <taxon>Clitellata</taxon>
        <taxon>Hirudinea</taxon>
        <taxon>Rhynchobdellida</taxon>
        <taxon>Glossiphoniidae</taxon>
        <taxon>Helobdella</taxon>
    </lineage>
</organism>
<dbReference type="InterPro" id="IPR036055">
    <property type="entry name" value="LDL_receptor-like_sf"/>
</dbReference>
<dbReference type="AlphaFoldDB" id="T1EQG6"/>
<reference evidence="3 5" key="2">
    <citation type="journal article" date="2013" name="Nature">
        <title>Insights into bilaterian evolution from three spiralian genomes.</title>
        <authorList>
            <person name="Simakov O."/>
            <person name="Marletaz F."/>
            <person name="Cho S.J."/>
            <person name="Edsinger-Gonzales E."/>
            <person name="Havlak P."/>
            <person name="Hellsten U."/>
            <person name="Kuo D.H."/>
            <person name="Larsson T."/>
            <person name="Lv J."/>
            <person name="Arendt D."/>
            <person name="Savage R."/>
            <person name="Osoegawa K."/>
            <person name="de Jong P."/>
            <person name="Grimwood J."/>
            <person name="Chapman J.A."/>
            <person name="Shapiro H."/>
            <person name="Aerts A."/>
            <person name="Otillar R.P."/>
            <person name="Terry A.Y."/>
            <person name="Boore J.L."/>
            <person name="Grigoriev I.V."/>
            <person name="Lindberg D.R."/>
            <person name="Seaver E.C."/>
            <person name="Weisblat D.A."/>
            <person name="Putnam N.H."/>
            <person name="Rokhsar D.S."/>
        </authorList>
    </citation>
    <scope>NUCLEOTIDE SEQUENCE</scope>
</reference>
<evidence type="ECO:0000256" key="2">
    <source>
        <dbReference type="PROSITE-ProRule" id="PRU00124"/>
    </source>
</evidence>
<dbReference type="SMART" id="SM00192">
    <property type="entry name" value="LDLa"/>
    <property type="match status" value="1"/>
</dbReference>